<evidence type="ECO:0000313" key="3">
    <source>
        <dbReference type="EMBL" id="MBB5035370.1"/>
    </source>
</evidence>
<feature type="signal peptide" evidence="1">
    <location>
        <begin position="1"/>
        <end position="18"/>
    </location>
</feature>
<proteinExistence type="predicted"/>
<gene>
    <name evidence="3" type="ORF">HNQ65_004980</name>
</gene>
<dbReference type="Proteomes" id="UP000590740">
    <property type="component" value="Unassembled WGS sequence"/>
</dbReference>
<feature type="chain" id="PRO_5031111847" description="Neutral/alkaline non-lysosomal ceramidase N-terminal domain-containing protein" evidence="1">
    <location>
        <begin position="19"/>
        <end position="460"/>
    </location>
</feature>
<name>A0A7W7YGE7_9BACT</name>
<evidence type="ECO:0000313" key="4">
    <source>
        <dbReference type="Proteomes" id="UP000590740"/>
    </source>
</evidence>
<accession>A0A7W7YGE7</accession>
<sequence length="460" mass="49017">MNRLLLACCFLVVSQIHAGDFRVGAAQVDITPKNGTPLGGYYKFRGSEGVLDPLYAKTMVFEKDGTHAVIVVLDLSGTVRPLVAEMRKVIQEQCGIEGDHVLISGTHTHSGPQQPRGSLMDDITKVNSPAGVSYISALPGLVAQSVKEAKAKLTPAKASVAVGKEDGISFNRRVLREGVKEAIWQPQKLNPATDKPAGPIDPDVGVVAFHGAGADAAPLASFLNFAMHPTSVGGGTKISADYPGVFTRLITERHGLGMISVFANGCCGNINHGDYITGKRRSTLELGTALADAADAAWSKLQPTTAYAPRVRSEQVTLQRRSYTPEQIAKAKDMAANMFTKNYGTVPMAETVCILETEEKKEKNIPLLAEVQVIALSDDLAIVALPGEIFVELGLALKKASPFKTTLIAELANGSIGYIPNRDAYPQGNYEVVSARNEAGSGEKLVEVALRLLSEVKKGK</sequence>
<feature type="domain" description="Neutral/alkaline non-lysosomal ceramidase N-terminal" evidence="2">
    <location>
        <begin position="21"/>
        <end position="250"/>
    </location>
</feature>
<evidence type="ECO:0000256" key="1">
    <source>
        <dbReference type="SAM" id="SignalP"/>
    </source>
</evidence>
<dbReference type="AlphaFoldDB" id="A0A7W7YGE7"/>
<keyword evidence="4" id="KW-1185">Reference proteome</keyword>
<dbReference type="EMBL" id="JACHIG010000016">
    <property type="protein sequence ID" value="MBB5035370.1"/>
    <property type="molecule type" value="Genomic_DNA"/>
</dbReference>
<comment type="caution">
    <text evidence="3">The sequence shown here is derived from an EMBL/GenBank/DDBJ whole genome shotgun (WGS) entry which is preliminary data.</text>
</comment>
<evidence type="ECO:0000259" key="2">
    <source>
        <dbReference type="Pfam" id="PF04734"/>
    </source>
</evidence>
<dbReference type="Pfam" id="PF04734">
    <property type="entry name" value="Ceramidase_alk"/>
    <property type="match status" value="1"/>
</dbReference>
<organism evidence="3 4">
    <name type="scientific">Prosthecobacter vanneervenii</name>
    <dbReference type="NCBI Taxonomy" id="48466"/>
    <lineage>
        <taxon>Bacteria</taxon>
        <taxon>Pseudomonadati</taxon>
        <taxon>Verrucomicrobiota</taxon>
        <taxon>Verrucomicrobiia</taxon>
        <taxon>Verrucomicrobiales</taxon>
        <taxon>Verrucomicrobiaceae</taxon>
        <taxon>Prosthecobacter</taxon>
    </lineage>
</organism>
<dbReference type="InterPro" id="IPR031329">
    <property type="entry name" value="NEUT/ALK_ceramidase_N"/>
</dbReference>
<reference evidence="3 4" key="1">
    <citation type="submission" date="2020-08" db="EMBL/GenBank/DDBJ databases">
        <title>Genomic Encyclopedia of Type Strains, Phase IV (KMG-IV): sequencing the most valuable type-strain genomes for metagenomic binning, comparative biology and taxonomic classification.</title>
        <authorList>
            <person name="Goeker M."/>
        </authorList>
    </citation>
    <scope>NUCLEOTIDE SEQUENCE [LARGE SCALE GENOMIC DNA]</scope>
    <source>
        <strain evidence="3 4">DSM 12252</strain>
    </source>
</reference>
<protein>
    <recommendedName>
        <fullName evidence="2">Neutral/alkaline non-lysosomal ceramidase N-terminal domain-containing protein</fullName>
    </recommendedName>
</protein>
<dbReference type="RefSeq" id="WP_184344089.1">
    <property type="nucleotide sequence ID" value="NZ_JACHIG010000016.1"/>
</dbReference>
<keyword evidence="1" id="KW-0732">Signal</keyword>